<dbReference type="GeneID" id="20079708"/>
<sequence>MYDVDMDSYDADDNLSGRDMELKRTLSEHEAVVEHQLKRLKINHNHARNSSSPMPVGSDEPGRADQGFQHHCRAALNGAVTKSARECDVDYAYVNQLLREMHYLRELRKQRQAASSPSSSRSHLLHL</sequence>
<evidence type="ECO:0000256" key="1">
    <source>
        <dbReference type="SAM" id="MobiDB-lite"/>
    </source>
</evidence>
<reference evidence="2" key="1">
    <citation type="submission" date="2013-12" db="EMBL/GenBank/DDBJ databases">
        <title>The Genome Sequence of Aphanomyces invadans NJM9701.</title>
        <authorList>
            <consortium name="The Broad Institute Genomics Platform"/>
            <person name="Russ C."/>
            <person name="Tyler B."/>
            <person name="van West P."/>
            <person name="Dieguez-Uribeondo J."/>
            <person name="Young S.K."/>
            <person name="Zeng Q."/>
            <person name="Gargeya S."/>
            <person name="Fitzgerald M."/>
            <person name="Abouelleil A."/>
            <person name="Alvarado L."/>
            <person name="Chapman S.B."/>
            <person name="Gainer-Dewar J."/>
            <person name="Goldberg J."/>
            <person name="Griggs A."/>
            <person name="Gujja S."/>
            <person name="Hansen M."/>
            <person name="Howarth C."/>
            <person name="Imamovic A."/>
            <person name="Ireland A."/>
            <person name="Larimer J."/>
            <person name="McCowan C."/>
            <person name="Murphy C."/>
            <person name="Pearson M."/>
            <person name="Poon T.W."/>
            <person name="Priest M."/>
            <person name="Roberts A."/>
            <person name="Saif S."/>
            <person name="Shea T."/>
            <person name="Sykes S."/>
            <person name="Wortman J."/>
            <person name="Nusbaum C."/>
            <person name="Birren B."/>
        </authorList>
    </citation>
    <scope>NUCLEOTIDE SEQUENCE [LARGE SCALE GENOMIC DNA]</scope>
    <source>
        <strain evidence="2">NJM9701</strain>
    </source>
</reference>
<dbReference type="VEuPathDB" id="FungiDB:H310_02658"/>
<gene>
    <name evidence="2" type="ORF">H310_02658</name>
</gene>
<name>A0A024UJP3_9STRA</name>
<dbReference type="RefSeq" id="XP_008864460.1">
    <property type="nucleotide sequence ID" value="XM_008866238.1"/>
</dbReference>
<dbReference type="AlphaFoldDB" id="A0A024UJP3"/>
<organism evidence="2">
    <name type="scientific">Aphanomyces invadans</name>
    <dbReference type="NCBI Taxonomy" id="157072"/>
    <lineage>
        <taxon>Eukaryota</taxon>
        <taxon>Sar</taxon>
        <taxon>Stramenopiles</taxon>
        <taxon>Oomycota</taxon>
        <taxon>Saprolegniomycetes</taxon>
        <taxon>Saprolegniales</taxon>
        <taxon>Verrucalvaceae</taxon>
        <taxon>Aphanomyces</taxon>
    </lineage>
</organism>
<evidence type="ECO:0000313" key="2">
    <source>
        <dbReference type="EMBL" id="ETW06385.1"/>
    </source>
</evidence>
<protein>
    <submittedName>
        <fullName evidence="2">Uncharacterized protein</fullName>
    </submittedName>
</protein>
<dbReference type="EMBL" id="KI913955">
    <property type="protein sequence ID" value="ETW06385.1"/>
    <property type="molecule type" value="Genomic_DNA"/>
</dbReference>
<proteinExistence type="predicted"/>
<dbReference type="OrthoDB" id="79592at2759"/>
<feature type="region of interest" description="Disordered" evidence="1">
    <location>
        <begin position="42"/>
        <end position="66"/>
    </location>
</feature>
<accession>A0A024UJP3</accession>